<dbReference type="InterPro" id="IPR002196">
    <property type="entry name" value="Glyco_hydro_24"/>
</dbReference>
<evidence type="ECO:0000313" key="5">
    <source>
        <dbReference type="Proteomes" id="UP000007564"/>
    </source>
</evidence>
<keyword evidence="2 3" id="KW-0081">Bacteriolytic enzyme</keyword>
<evidence type="ECO:0000256" key="1">
    <source>
        <dbReference type="ARBA" id="ARBA00022529"/>
    </source>
</evidence>
<dbReference type="KEGG" id="bbh:BN112_1286"/>
<dbReference type="GO" id="GO:0042742">
    <property type="term" value="P:defense response to bacterium"/>
    <property type="evidence" value="ECO:0007669"/>
    <property type="project" value="UniProtKB-KW"/>
</dbReference>
<dbReference type="RefSeq" id="WP_003813392.1">
    <property type="nucleotide sequence ID" value="NC_019382.1"/>
</dbReference>
<dbReference type="InterPro" id="IPR023347">
    <property type="entry name" value="Lysozyme_dom_sf"/>
</dbReference>
<keyword evidence="3" id="KW-0326">Glycosidase</keyword>
<accession>A0A0C6P511</accession>
<evidence type="ECO:0000256" key="3">
    <source>
        <dbReference type="RuleBase" id="RU003788"/>
    </source>
</evidence>
<proteinExistence type="inferred from homology"/>
<dbReference type="GO" id="GO:0016998">
    <property type="term" value="P:cell wall macromolecule catabolic process"/>
    <property type="evidence" value="ECO:0007669"/>
    <property type="project" value="InterPro"/>
</dbReference>
<dbReference type="GO" id="GO:0009253">
    <property type="term" value="P:peptidoglycan catabolic process"/>
    <property type="evidence" value="ECO:0007669"/>
    <property type="project" value="InterPro"/>
</dbReference>
<comment type="catalytic activity">
    <reaction evidence="3">
        <text>Hydrolysis of (1-&gt;4)-beta-linkages between N-acetylmuramic acid and N-acetyl-D-glucosamine residues in a peptidoglycan and between N-acetyl-D-glucosamine residues in chitodextrins.</text>
        <dbReference type="EC" id="3.2.1.17"/>
    </reaction>
</comment>
<dbReference type="AlphaFoldDB" id="A0A0C6P511"/>
<dbReference type="PANTHER" id="PTHR38107">
    <property type="match status" value="1"/>
</dbReference>
<sequence length="184" mass="19752">MRPGRRVKGGVAALVASGVLVLASAGLMDFLGRWEGQGQQVVYADRLARGLPTVCKGVTKHTSPYPVVVGDYWSPERCEQVERLVVSKGQLQLADCIQVAITQPIFDALSSHAHNFGVPSTCASRAVGLMNAGRLAEGCNALAYGPDGAPVWSYVTDKSGRKVFVQGLRNRRLDERQLCLSGLQ</sequence>
<name>A0A0C6P511_BORBO</name>
<reference evidence="4 5" key="1">
    <citation type="journal article" date="2012" name="BMC Genomics">
        <title>Comparative genomics of the classical Bordetella subspecies: the evolution and exchange of virulence-associated diversity amongst closely related pathogens.</title>
        <authorList>
            <person name="Park J."/>
            <person name="Zhang Y."/>
            <person name="Buboltz A.M."/>
            <person name="Zhang X."/>
            <person name="Schuster S.C."/>
            <person name="Ahuja U."/>
            <person name="Liu M."/>
            <person name="Miller J.F."/>
            <person name="Sebaihia M."/>
            <person name="Bentley S.D."/>
            <person name="Parkhill J."/>
            <person name="Harvill E.T."/>
        </authorList>
    </citation>
    <scope>NUCLEOTIDE SEQUENCE [LARGE SCALE GENOMIC DNA]</scope>
    <source>
        <strain evidence="4 5">253</strain>
    </source>
</reference>
<protein>
    <recommendedName>
        <fullName evidence="3">Lysozyme</fullName>
        <ecNumber evidence="3">3.2.1.17</ecNumber>
    </recommendedName>
</protein>
<dbReference type="Gene3D" id="1.10.530.40">
    <property type="match status" value="1"/>
</dbReference>
<dbReference type="PANTHER" id="PTHR38107:SF3">
    <property type="entry name" value="LYSOZYME RRRD-RELATED"/>
    <property type="match status" value="1"/>
</dbReference>
<gene>
    <name evidence="4" type="ORF">BN112_1286</name>
</gene>
<evidence type="ECO:0000256" key="2">
    <source>
        <dbReference type="ARBA" id="ARBA00022638"/>
    </source>
</evidence>
<dbReference type="Proteomes" id="UP000007564">
    <property type="component" value="Chromosome"/>
</dbReference>
<dbReference type="OrthoDB" id="8808803at2"/>
<dbReference type="GO" id="GO:0003796">
    <property type="term" value="F:lysozyme activity"/>
    <property type="evidence" value="ECO:0007669"/>
    <property type="project" value="UniProtKB-EC"/>
</dbReference>
<dbReference type="Pfam" id="PF00959">
    <property type="entry name" value="Phage_lysozyme"/>
    <property type="match status" value="1"/>
</dbReference>
<evidence type="ECO:0000313" key="4">
    <source>
        <dbReference type="EMBL" id="CCJ53204.1"/>
    </source>
</evidence>
<dbReference type="EC" id="3.2.1.17" evidence="3"/>
<organism evidence="4 5">
    <name type="scientific">Bordetella bronchiseptica 253</name>
    <dbReference type="NCBI Taxonomy" id="568707"/>
    <lineage>
        <taxon>Bacteria</taxon>
        <taxon>Pseudomonadati</taxon>
        <taxon>Pseudomonadota</taxon>
        <taxon>Betaproteobacteria</taxon>
        <taxon>Burkholderiales</taxon>
        <taxon>Alcaligenaceae</taxon>
        <taxon>Bordetella</taxon>
    </lineage>
</organism>
<dbReference type="EMBL" id="HE965806">
    <property type="protein sequence ID" value="CCJ53204.1"/>
    <property type="molecule type" value="Genomic_DNA"/>
</dbReference>
<dbReference type="InterPro" id="IPR051018">
    <property type="entry name" value="Bacteriophage_GH24"/>
</dbReference>
<dbReference type="SUPFAM" id="SSF53955">
    <property type="entry name" value="Lysozyme-like"/>
    <property type="match status" value="1"/>
</dbReference>
<dbReference type="GO" id="GO:0031640">
    <property type="term" value="P:killing of cells of another organism"/>
    <property type="evidence" value="ECO:0007669"/>
    <property type="project" value="UniProtKB-KW"/>
</dbReference>
<dbReference type="InterPro" id="IPR023346">
    <property type="entry name" value="Lysozyme-like_dom_sf"/>
</dbReference>
<keyword evidence="3" id="KW-0378">Hydrolase</keyword>
<dbReference type="HOGENOM" id="CLU_1500382_0_0_4"/>
<comment type="similarity">
    <text evidence="3">Belongs to the glycosyl hydrolase 24 family.</text>
</comment>
<keyword evidence="1 3" id="KW-0929">Antimicrobial</keyword>